<feature type="domain" description="Phosphoadenosine phosphosulphate reductase" evidence="1">
    <location>
        <begin position="13"/>
        <end position="207"/>
    </location>
</feature>
<evidence type="ECO:0000259" key="1">
    <source>
        <dbReference type="Pfam" id="PF01507"/>
    </source>
</evidence>
<dbReference type="Pfam" id="PF01507">
    <property type="entry name" value="PAPS_reduct"/>
    <property type="match status" value="1"/>
</dbReference>
<proteinExistence type="predicted"/>
<dbReference type="EMBL" id="LAZR01008433">
    <property type="protein sequence ID" value="KKM78802.1"/>
    <property type="molecule type" value="Genomic_DNA"/>
</dbReference>
<dbReference type="InterPro" id="IPR014729">
    <property type="entry name" value="Rossmann-like_a/b/a_fold"/>
</dbReference>
<feature type="non-terminal residue" evidence="2">
    <location>
        <position position="209"/>
    </location>
</feature>
<dbReference type="InterPro" id="IPR002500">
    <property type="entry name" value="PAPS_reduct_dom"/>
</dbReference>
<dbReference type="AlphaFoldDB" id="A0A0F9NBR7"/>
<dbReference type="SUPFAM" id="SSF52402">
    <property type="entry name" value="Adenine nucleotide alpha hydrolases-like"/>
    <property type="match status" value="1"/>
</dbReference>
<sequence length="209" mass="23739">MEPDITTYDLILLNSSAGKDSQAMIDYVVGLADAAGVPRTRLVVAHADLGRVEWKGTRALAERQAQAYGLRFEAIARPQGDLLDQIEKRGMWPSSTTRYCTSDHKRDQISKIIVKIHQEVPSFRRSRMTFRVLNCLGLRAQESPARAKKVEMERNNRLTTLKRTVDTWLPILGWTEDQVWASIRKSGVEHHPAYDLGMPRLSCIFCIFA</sequence>
<name>A0A0F9NBR7_9ZZZZ</name>
<dbReference type="GO" id="GO:0003824">
    <property type="term" value="F:catalytic activity"/>
    <property type="evidence" value="ECO:0007669"/>
    <property type="project" value="InterPro"/>
</dbReference>
<protein>
    <recommendedName>
        <fullName evidence="1">Phosphoadenosine phosphosulphate reductase domain-containing protein</fullName>
    </recommendedName>
</protein>
<comment type="caution">
    <text evidence="2">The sequence shown here is derived from an EMBL/GenBank/DDBJ whole genome shotgun (WGS) entry which is preliminary data.</text>
</comment>
<accession>A0A0F9NBR7</accession>
<gene>
    <name evidence="2" type="ORF">LCGC14_1356390</name>
</gene>
<dbReference type="Gene3D" id="3.40.50.620">
    <property type="entry name" value="HUPs"/>
    <property type="match status" value="1"/>
</dbReference>
<reference evidence="2" key="1">
    <citation type="journal article" date="2015" name="Nature">
        <title>Complex archaea that bridge the gap between prokaryotes and eukaryotes.</title>
        <authorList>
            <person name="Spang A."/>
            <person name="Saw J.H."/>
            <person name="Jorgensen S.L."/>
            <person name="Zaremba-Niedzwiedzka K."/>
            <person name="Martijn J."/>
            <person name="Lind A.E."/>
            <person name="van Eijk R."/>
            <person name="Schleper C."/>
            <person name="Guy L."/>
            <person name="Ettema T.J."/>
        </authorList>
    </citation>
    <scope>NUCLEOTIDE SEQUENCE</scope>
</reference>
<evidence type="ECO:0000313" key="2">
    <source>
        <dbReference type="EMBL" id="KKM78802.1"/>
    </source>
</evidence>
<organism evidence="2">
    <name type="scientific">marine sediment metagenome</name>
    <dbReference type="NCBI Taxonomy" id="412755"/>
    <lineage>
        <taxon>unclassified sequences</taxon>
        <taxon>metagenomes</taxon>
        <taxon>ecological metagenomes</taxon>
    </lineage>
</organism>